<organism evidence="1 2">
    <name type="scientific">Trametes cubensis</name>
    <dbReference type="NCBI Taxonomy" id="1111947"/>
    <lineage>
        <taxon>Eukaryota</taxon>
        <taxon>Fungi</taxon>
        <taxon>Dikarya</taxon>
        <taxon>Basidiomycota</taxon>
        <taxon>Agaricomycotina</taxon>
        <taxon>Agaricomycetes</taxon>
        <taxon>Polyporales</taxon>
        <taxon>Polyporaceae</taxon>
        <taxon>Trametes</taxon>
    </lineage>
</organism>
<evidence type="ECO:0000313" key="2">
    <source>
        <dbReference type="Proteomes" id="UP001215151"/>
    </source>
</evidence>
<sequence>MHIGRPESLVEREIEEVNRLLDQLTHVHHKSEADELARKLFRSARSAVNFLNDLPQLHPIASGVVRAVSVVIDLECQGIENDVHIAVVYASMALTVFHLRHFSHARNSFEEGFLKRAMNVLCNDMAKTIKKFGEFVDAYHIHWQRTVKLFFSYAYKKQLEYFVEEFDKLRRRTDGVYKSTMPQIQIETVATKTTEILDKIRFIDPDMLQAQLFVNAHGGVDAVLKNPTLMEEVAAQLEEKATHTMRNVLQGGSDALLQSDAPRYHMKYQSVEARLMQSERRIIEISEGPHKLIEDEEFQLVWLRLHEYYNGQIHQSHDSAITAEDAWTLEYLSRAMYYAAIGNIIDDDGSGYISALELNTFLQSETRCLPGWTKPQWFTFWASGWRNNNAWYRDEIGRMIQGIQDVMRDANPDPSNTQWTSASRILQSLKPLLLVVDNEDISNADDSRIPYQLLRLQQEFREYEEKTISDKLHHFGSYLVDSASIAAVVGDTRIELHLMALLYILAKRIHELTSKVAAQQNISSEDWCEIEAFATSCITVLVAFDNRLHDLSRGWHLEARDIGMQVDHYADGLFKKYYMKPWLFHEAYDDLRRSMFGDKHELPGHLRPIMRAQPPTLVNSVAILAKRVQELEVHLNENDATLEKLEKAPGPITTFMRKLKEAFLPRKTRWPWGWIRNSFVHQFHGAAASVVGA</sequence>
<gene>
    <name evidence="1" type="ORF">ONZ51_g172</name>
</gene>
<protein>
    <recommendedName>
        <fullName evidence="3">EF-hand domain-containing protein</fullName>
    </recommendedName>
</protein>
<dbReference type="AlphaFoldDB" id="A0AAD7U609"/>
<comment type="caution">
    <text evidence="1">The sequence shown here is derived from an EMBL/GenBank/DDBJ whole genome shotgun (WGS) entry which is preliminary data.</text>
</comment>
<proteinExistence type="predicted"/>
<accession>A0AAD7U609</accession>
<name>A0AAD7U609_9APHY</name>
<dbReference type="EMBL" id="JAPEVG010000002">
    <property type="protein sequence ID" value="KAJ8502169.1"/>
    <property type="molecule type" value="Genomic_DNA"/>
</dbReference>
<dbReference type="Proteomes" id="UP001215151">
    <property type="component" value="Unassembled WGS sequence"/>
</dbReference>
<evidence type="ECO:0000313" key="1">
    <source>
        <dbReference type="EMBL" id="KAJ8502169.1"/>
    </source>
</evidence>
<reference evidence="1" key="1">
    <citation type="submission" date="2022-11" db="EMBL/GenBank/DDBJ databases">
        <title>Genome Sequence of Cubamyces cubensis.</title>
        <authorList>
            <person name="Buettner E."/>
        </authorList>
    </citation>
    <scope>NUCLEOTIDE SEQUENCE</scope>
    <source>
        <strain evidence="1">MPL-01</strain>
    </source>
</reference>
<dbReference type="PROSITE" id="PS00018">
    <property type="entry name" value="EF_HAND_1"/>
    <property type="match status" value="1"/>
</dbReference>
<dbReference type="InterPro" id="IPR018247">
    <property type="entry name" value="EF_Hand_1_Ca_BS"/>
</dbReference>
<keyword evidence="2" id="KW-1185">Reference proteome</keyword>
<evidence type="ECO:0008006" key="3">
    <source>
        <dbReference type="Google" id="ProtNLM"/>
    </source>
</evidence>